<feature type="non-terminal residue" evidence="2">
    <location>
        <position position="67"/>
    </location>
</feature>
<organism evidence="2 3">
    <name type="scientific">Bathymodiolus thermophilus thioautotrophic gill symbiont</name>
    <dbReference type="NCBI Taxonomy" id="2360"/>
    <lineage>
        <taxon>Bacteria</taxon>
        <taxon>Pseudomonadati</taxon>
        <taxon>Pseudomonadota</taxon>
        <taxon>Gammaproteobacteria</taxon>
        <taxon>sulfur-oxidizing symbionts</taxon>
    </lineage>
</organism>
<feature type="non-terminal residue" evidence="2">
    <location>
        <position position="1"/>
    </location>
</feature>
<keyword evidence="1" id="KW-0812">Transmembrane</keyword>
<sequence length="67" mass="6935">AFFTLEDGSQIVYFYGEQSIVTTESSTTESNAVSTDGNQSFLDVVTSNIGIVAAVVVAAVVVAGNSR</sequence>
<keyword evidence="1" id="KW-1133">Transmembrane helix</keyword>
<name>A0A1J8P731_9GAMM</name>
<comment type="caution">
    <text evidence="2">The sequence shown here is derived from an EMBL/GenBank/DDBJ whole genome shotgun (WGS) entry which is preliminary data.</text>
</comment>
<proteinExistence type="predicted"/>
<protein>
    <submittedName>
        <fullName evidence="2">Uncharacterized protein</fullName>
    </submittedName>
</protein>
<evidence type="ECO:0000313" key="2">
    <source>
        <dbReference type="EMBL" id="OJA03683.1"/>
    </source>
</evidence>
<dbReference type="Proteomes" id="UP000182798">
    <property type="component" value="Unassembled WGS sequence"/>
</dbReference>
<dbReference type="EMBL" id="MIQH01000309">
    <property type="protein sequence ID" value="OJA03683.1"/>
    <property type="molecule type" value="Genomic_DNA"/>
</dbReference>
<feature type="transmembrane region" description="Helical" evidence="1">
    <location>
        <begin position="44"/>
        <end position="64"/>
    </location>
</feature>
<gene>
    <name evidence="2" type="ORF">BGC33_00040</name>
</gene>
<accession>A0A1J8P731</accession>
<dbReference type="RefSeq" id="WP_158009214.1">
    <property type="nucleotide sequence ID" value="NZ_MIQH01000309.1"/>
</dbReference>
<keyword evidence="1" id="KW-0472">Membrane</keyword>
<evidence type="ECO:0000313" key="3">
    <source>
        <dbReference type="Proteomes" id="UP000182798"/>
    </source>
</evidence>
<reference evidence="3" key="1">
    <citation type="submission" date="2016-09" db="EMBL/GenBank/DDBJ databases">
        <title>Genome Sequence of Bathymodiolus thermophilus sulfur-oxidizing gill endosymbiont.</title>
        <authorList>
            <person name="Ponnudurai R."/>
            <person name="Kleiner M."/>
            <person name="Sayavedra L."/>
            <person name="Thuermer A."/>
            <person name="Felbeck H."/>
            <person name="Schlueter R."/>
            <person name="Schweder T."/>
            <person name="Markert S."/>
        </authorList>
    </citation>
    <scope>NUCLEOTIDE SEQUENCE [LARGE SCALE GENOMIC DNA]</scope>
    <source>
        <strain evidence="3">BAT/CrabSpa'14</strain>
    </source>
</reference>
<evidence type="ECO:0000256" key="1">
    <source>
        <dbReference type="SAM" id="Phobius"/>
    </source>
</evidence>
<dbReference type="AlphaFoldDB" id="A0A1J8P731"/>